<dbReference type="PROSITE" id="PS51257">
    <property type="entry name" value="PROKAR_LIPOPROTEIN"/>
    <property type="match status" value="1"/>
</dbReference>
<reference evidence="1 2" key="2">
    <citation type="submission" date="2014-09" db="EMBL/GenBank/DDBJ databases">
        <authorList>
            <consortium name="NBRP consortium"/>
            <person name="Sawabe T."/>
            <person name="Meirelles P."/>
            <person name="Nakanishi M."/>
            <person name="Sayaka M."/>
            <person name="Hattori M."/>
            <person name="Ohkuma M."/>
        </authorList>
    </citation>
    <scope>NUCLEOTIDE SEQUENCE [LARGE SCALE GENOMIC DNA]</scope>
    <source>
        <strain evidence="2">JCM19235</strain>
    </source>
</reference>
<dbReference type="EMBL" id="BBMR01000002">
    <property type="protein sequence ID" value="GAL17611.1"/>
    <property type="molecule type" value="Genomic_DNA"/>
</dbReference>
<organism evidence="1 2">
    <name type="scientific">Vibrio maritimus</name>
    <dbReference type="NCBI Taxonomy" id="990268"/>
    <lineage>
        <taxon>Bacteria</taxon>
        <taxon>Pseudomonadati</taxon>
        <taxon>Pseudomonadota</taxon>
        <taxon>Gammaproteobacteria</taxon>
        <taxon>Vibrionales</taxon>
        <taxon>Vibrionaceae</taxon>
        <taxon>Vibrio</taxon>
    </lineage>
</organism>
<evidence type="ECO:0008006" key="3">
    <source>
        <dbReference type="Google" id="ProtNLM"/>
    </source>
</evidence>
<reference evidence="1 2" key="1">
    <citation type="submission" date="2014-09" db="EMBL/GenBank/DDBJ databases">
        <title>Vibrio maritimus JCM 19235. (C45) whole genome shotgun sequence.</title>
        <authorList>
            <person name="Sawabe T."/>
            <person name="Meirelles P."/>
            <person name="Nakanishi M."/>
            <person name="Sayaka M."/>
            <person name="Hattori M."/>
            <person name="Ohkuma M."/>
        </authorList>
    </citation>
    <scope>NUCLEOTIDE SEQUENCE [LARGE SCALE GENOMIC DNA]</scope>
    <source>
        <strain evidence="2">JCM19235</strain>
    </source>
</reference>
<evidence type="ECO:0000313" key="2">
    <source>
        <dbReference type="Proteomes" id="UP000029228"/>
    </source>
</evidence>
<dbReference type="AlphaFoldDB" id="A0A090RQR6"/>
<sequence>MKPILTISPLFILAACSAPVDHVSGVSSDDLCSALQTGNVAENSTMIGDEEVTMDSVYGELTQRKINPYAKGCFGSQEKAVEYRKHQEKIVSEALNY</sequence>
<keyword evidence="2" id="KW-1185">Reference proteome</keyword>
<proteinExistence type="predicted"/>
<accession>A0A090RQR6</accession>
<comment type="caution">
    <text evidence="1">The sequence shown here is derived from an EMBL/GenBank/DDBJ whole genome shotgun (WGS) entry which is preliminary data.</text>
</comment>
<name>A0A090RQR6_9VIBR</name>
<evidence type="ECO:0000313" key="1">
    <source>
        <dbReference type="EMBL" id="GAL17611.1"/>
    </source>
</evidence>
<dbReference type="OrthoDB" id="5877640at2"/>
<gene>
    <name evidence="1" type="ORF">JCM19235_6164</name>
</gene>
<protein>
    <recommendedName>
        <fullName evidence="3">Lipoprotein</fullName>
    </recommendedName>
</protein>
<dbReference type="Proteomes" id="UP000029228">
    <property type="component" value="Unassembled WGS sequence"/>
</dbReference>